<evidence type="ECO:0000256" key="2">
    <source>
        <dbReference type="ARBA" id="ARBA00022603"/>
    </source>
</evidence>
<dbReference type="InterPro" id="IPR013216">
    <property type="entry name" value="Methyltransf_11"/>
</dbReference>
<feature type="domain" description="Methyltransferase type 11" evidence="5">
    <location>
        <begin position="60"/>
        <end position="151"/>
    </location>
</feature>
<evidence type="ECO:0000256" key="3">
    <source>
        <dbReference type="ARBA" id="ARBA00022679"/>
    </source>
</evidence>
<sequence>MVETSSLAPMTTPPRSTSAALSFAGVADAYERARPGYPDEAVAWLLAGDGGDHHPQRIVELGAGTGKLTHSLTGHGAGDRTVVATDPLGPMLRHLARTAPDAMAAFGTAEQIPVRRRWADVVVGAQAFHWFDQDRALPEIARVLRPGGRIALAWNLRDERIPWVKRLGRLIGTPEQHTDPTLDLLATGLFGFVEQAQFRFWQPLDRDRLHDLVTSRSNVASMDDAQRQQVLADVDELYDGYGRGADGMLLPYVTHCFRAVARASADPDDDGDGLVDPPTDDDSDNLLIDFR</sequence>
<protein>
    <submittedName>
        <fullName evidence="6">Class I SAM-dependent methyltransferase</fullName>
    </submittedName>
</protein>
<dbReference type="GO" id="GO:0032259">
    <property type="term" value="P:methylation"/>
    <property type="evidence" value="ECO:0007669"/>
    <property type="project" value="UniProtKB-KW"/>
</dbReference>
<comment type="caution">
    <text evidence="6">The sequence shown here is derived from an EMBL/GenBank/DDBJ whole genome shotgun (WGS) entry which is preliminary data.</text>
</comment>
<dbReference type="AlphaFoldDB" id="A0A4Q5J7Q9"/>
<gene>
    <name evidence="6" type="ORF">ETU37_03460</name>
</gene>
<keyword evidence="3 6" id="KW-0808">Transferase</keyword>
<dbReference type="PANTHER" id="PTHR44942">
    <property type="entry name" value="METHYLTRANSF_11 DOMAIN-CONTAINING PROTEIN"/>
    <property type="match status" value="1"/>
</dbReference>
<evidence type="ECO:0000313" key="7">
    <source>
        <dbReference type="Proteomes" id="UP000291189"/>
    </source>
</evidence>
<feature type="region of interest" description="Disordered" evidence="4">
    <location>
        <begin position="264"/>
        <end position="291"/>
    </location>
</feature>
<evidence type="ECO:0000256" key="1">
    <source>
        <dbReference type="ARBA" id="ARBA00008361"/>
    </source>
</evidence>
<dbReference type="CDD" id="cd02440">
    <property type="entry name" value="AdoMet_MTases"/>
    <property type="match status" value="1"/>
</dbReference>
<evidence type="ECO:0000313" key="6">
    <source>
        <dbReference type="EMBL" id="RYU14583.1"/>
    </source>
</evidence>
<name>A0A4Q5J7Q9_9ACTN</name>
<proteinExistence type="inferred from homology"/>
<accession>A0A4Q5J7Q9</accession>
<evidence type="ECO:0000259" key="5">
    <source>
        <dbReference type="Pfam" id="PF08241"/>
    </source>
</evidence>
<dbReference type="Pfam" id="PF08241">
    <property type="entry name" value="Methyltransf_11"/>
    <property type="match status" value="1"/>
</dbReference>
<feature type="compositionally biased region" description="Acidic residues" evidence="4">
    <location>
        <begin position="266"/>
        <end position="284"/>
    </location>
</feature>
<reference evidence="6 7" key="1">
    <citation type="submission" date="2019-01" db="EMBL/GenBank/DDBJ databases">
        <title>Nocardioides guangzhouensis sp. nov., an actinobacterium isolated from soil.</title>
        <authorList>
            <person name="Fu Y."/>
            <person name="Cai Y."/>
            <person name="Lin Z."/>
            <person name="Chen P."/>
        </authorList>
    </citation>
    <scope>NUCLEOTIDE SEQUENCE [LARGE SCALE GENOMIC DNA]</scope>
    <source>
        <strain evidence="6 7">NBRC 105384</strain>
    </source>
</reference>
<keyword evidence="7" id="KW-1185">Reference proteome</keyword>
<dbReference type="SUPFAM" id="SSF53335">
    <property type="entry name" value="S-adenosyl-L-methionine-dependent methyltransferases"/>
    <property type="match status" value="1"/>
</dbReference>
<organism evidence="6 7">
    <name type="scientific">Nocardioides iriomotensis</name>
    <dbReference type="NCBI Taxonomy" id="715784"/>
    <lineage>
        <taxon>Bacteria</taxon>
        <taxon>Bacillati</taxon>
        <taxon>Actinomycetota</taxon>
        <taxon>Actinomycetes</taxon>
        <taxon>Propionibacteriales</taxon>
        <taxon>Nocardioidaceae</taxon>
        <taxon>Nocardioides</taxon>
    </lineage>
</organism>
<dbReference type="InterPro" id="IPR029063">
    <property type="entry name" value="SAM-dependent_MTases_sf"/>
</dbReference>
<dbReference type="PANTHER" id="PTHR44942:SF4">
    <property type="entry name" value="METHYLTRANSFERASE TYPE 11 DOMAIN-CONTAINING PROTEIN"/>
    <property type="match status" value="1"/>
</dbReference>
<dbReference type="OrthoDB" id="9797252at2"/>
<evidence type="ECO:0000256" key="4">
    <source>
        <dbReference type="SAM" id="MobiDB-lite"/>
    </source>
</evidence>
<dbReference type="Gene3D" id="3.40.50.150">
    <property type="entry name" value="Vaccinia Virus protein VP39"/>
    <property type="match status" value="1"/>
</dbReference>
<dbReference type="Proteomes" id="UP000291189">
    <property type="component" value="Unassembled WGS sequence"/>
</dbReference>
<keyword evidence="2 6" id="KW-0489">Methyltransferase</keyword>
<dbReference type="EMBL" id="SDPU01000010">
    <property type="protein sequence ID" value="RYU14583.1"/>
    <property type="molecule type" value="Genomic_DNA"/>
</dbReference>
<dbReference type="GO" id="GO:0008757">
    <property type="term" value="F:S-adenosylmethionine-dependent methyltransferase activity"/>
    <property type="evidence" value="ECO:0007669"/>
    <property type="project" value="InterPro"/>
</dbReference>
<comment type="similarity">
    <text evidence="1">Belongs to the methyltransferase superfamily.</text>
</comment>
<dbReference type="InterPro" id="IPR051052">
    <property type="entry name" value="Diverse_substrate_MTase"/>
</dbReference>